<dbReference type="OrthoDB" id="9795746at2"/>
<dbReference type="eggNOG" id="COG0438">
    <property type="taxonomic scope" value="Bacteria"/>
</dbReference>
<evidence type="ECO:0000313" key="3">
    <source>
        <dbReference type="EMBL" id="CDF86806.1"/>
    </source>
</evidence>
<keyword evidence="4" id="KW-1185">Reference proteome</keyword>
<dbReference type="Proteomes" id="UP000025241">
    <property type="component" value="Chromosome I"/>
</dbReference>
<feature type="domain" description="Glycosyl transferase family 1" evidence="1">
    <location>
        <begin position="198"/>
        <end position="345"/>
    </location>
</feature>
<dbReference type="Gene3D" id="3.40.50.2000">
    <property type="entry name" value="Glycogen Phosphorylase B"/>
    <property type="match status" value="2"/>
</dbReference>
<dbReference type="RefSeq" id="WP_043256192.1">
    <property type="nucleotide sequence ID" value="NZ_HG322950.1"/>
</dbReference>
<gene>
    <name evidence="3" type="ORF">PKB_5496</name>
</gene>
<proteinExistence type="predicted"/>
<dbReference type="EMBL" id="HG322950">
    <property type="protein sequence ID" value="CDF86806.1"/>
    <property type="molecule type" value="Genomic_DNA"/>
</dbReference>
<dbReference type="PANTHER" id="PTHR45947:SF3">
    <property type="entry name" value="SULFOQUINOVOSYL TRANSFERASE SQD2"/>
    <property type="match status" value="1"/>
</dbReference>
<accession>A0A024HPK8</accession>
<sequence>MTSKVLLVNKFYAPTTGGIETAVNQYAHWYQEAGNDVTVLCCASERELSSRYESVEGIRLIRSASLGNLLSVPISFAFFWHFLRLALKADIVHINLQFPAASLALCLFAKLIRARTIVSYHCDVYRQRNLKRLTYFFDRHSIRNADIVITGSPALRQHSEVLGTIQRSMQTLPYSVDERYVRKCLEELPKVSIPEHFRQEGYLLFFGRLVTYKGTESLERAFRRLMAEGKEVNLLVFGIGPEEHRFRQLAREFPQRLHFVNAFVSDVDKYHLIRNCKVFLFPSVYYSEAFGITQLDAMACGRPIINCWLETGVNWVAPQGEGAFTLNPEDDAALAKLMHSAFTGRLDLEEAGMRGHQRFLELFSEDRVREQFGQIIASLARN</sequence>
<feature type="domain" description="Glycosyltransferase subfamily 4-like N-terminal" evidence="2">
    <location>
        <begin position="17"/>
        <end position="163"/>
    </location>
</feature>
<dbReference type="InterPro" id="IPR050194">
    <property type="entry name" value="Glycosyltransferase_grp1"/>
</dbReference>
<dbReference type="GO" id="GO:0016757">
    <property type="term" value="F:glycosyltransferase activity"/>
    <property type="evidence" value="ECO:0007669"/>
    <property type="project" value="InterPro"/>
</dbReference>
<evidence type="ECO:0000259" key="1">
    <source>
        <dbReference type="Pfam" id="PF00534"/>
    </source>
</evidence>
<dbReference type="Pfam" id="PF00534">
    <property type="entry name" value="Glycos_transf_1"/>
    <property type="match status" value="1"/>
</dbReference>
<dbReference type="PATRIC" id="fig|1301098.3.peg.5474"/>
<evidence type="ECO:0000313" key="4">
    <source>
        <dbReference type="Proteomes" id="UP000025241"/>
    </source>
</evidence>
<dbReference type="HOGENOM" id="CLU_009583_2_1_6"/>
<name>A0A024HPK8_PSEKB</name>
<dbReference type="InterPro" id="IPR001296">
    <property type="entry name" value="Glyco_trans_1"/>
</dbReference>
<protein>
    <recommendedName>
        <fullName evidence="5">Glycosyltransferase</fullName>
    </recommendedName>
</protein>
<dbReference type="KEGG" id="pkc:PKB_5496"/>
<dbReference type="SUPFAM" id="SSF53756">
    <property type="entry name" value="UDP-Glycosyltransferase/glycogen phosphorylase"/>
    <property type="match status" value="1"/>
</dbReference>
<evidence type="ECO:0008006" key="5">
    <source>
        <dbReference type="Google" id="ProtNLM"/>
    </source>
</evidence>
<dbReference type="Pfam" id="PF13579">
    <property type="entry name" value="Glyco_trans_4_4"/>
    <property type="match status" value="1"/>
</dbReference>
<dbReference type="PANTHER" id="PTHR45947">
    <property type="entry name" value="SULFOQUINOVOSYL TRANSFERASE SQD2"/>
    <property type="match status" value="1"/>
</dbReference>
<dbReference type="InterPro" id="IPR028098">
    <property type="entry name" value="Glyco_trans_4-like_N"/>
</dbReference>
<organism evidence="3 4">
    <name type="scientific">Pseudomonas knackmussii (strain DSM 6978 / CCUG 54928 / LMG 23759 / B13)</name>
    <dbReference type="NCBI Taxonomy" id="1301098"/>
    <lineage>
        <taxon>Bacteria</taxon>
        <taxon>Pseudomonadati</taxon>
        <taxon>Pseudomonadota</taxon>
        <taxon>Gammaproteobacteria</taxon>
        <taxon>Pseudomonadales</taxon>
        <taxon>Pseudomonadaceae</taxon>
        <taxon>Pseudomonas</taxon>
    </lineage>
</organism>
<dbReference type="AlphaFoldDB" id="A0A024HPK8"/>
<reference evidence="3 4" key="1">
    <citation type="submission" date="2013-03" db="EMBL/GenBank/DDBJ databases">
        <authorList>
            <person name="Linke B."/>
        </authorList>
    </citation>
    <scope>NUCLEOTIDE SEQUENCE [LARGE SCALE GENOMIC DNA]</scope>
    <source>
        <strain evidence="3 4">B13</strain>
    </source>
</reference>
<dbReference type="STRING" id="1301098.PKB_5496"/>
<reference evidence="3 4" key="2">
    <citation type="submission" date="2014-05" db="EMBL/GenBank/DDBJ databases">
        <title>Genome sequence of the 3-chlorobenzoate degrading bacterium Pseudomonas knackmussii B13 shows multiple evidence for horizontal gene transfer.</title>
        <authorList>
            <person name="Miyazaki R."/>
            <person name="Bertelli C."/>
            <person name="Falquet L."/>
            <person name="Robinson-Rechavi M."/>
            <person name="Gharib W."/>
            <person name="Roy S."/>
            <person name="Van der Meer J.R."/>
        </authorList>
    </citation>
    <scope>NUCLEOTIDE SEQUENCE [LARGE SCALE GENOMIC DNA]</scope>
    <source>
        <strain evidence="3 4">B13</strain>
    </source>
</reference>
<evidence type="ECO:0000259" key="2">
    <source>
        <dbReference type="Pfam" id="PF13579"/>
    </source>
</evidence>